<evidence type="ECO:0000256" key="1">
    <source>
        <dbReference type="ARBA" id="ARBA00022691"/>
    </source>
</evidence>
<dbReference type="GO" id="GO:0032259">
    <property type="term" value="P:methylation"/>
    <property type="evidence" value="ECO:0007669"/>
    <property type="project" value="UniProtKB-KW"/>
</dbReference>
<dbReference type="CDD" id="cd02440">
    <property type="entry name" value="AdoMet_MTases"/>
    <property type="match status" value="1"/>
</dbReference>
<evidence type="ECO:0000313" key="3">
    <source>
        <dbReference type="EMBL" id="KAK2165591.1"/>
    </source>
</evidence>
<dbReference type="Pfam" id="PF06325">
    <property type="entry name" value="PrmA"/>
    <property type="match status" value="1"/>
</dbReference>
<accession>A0AAD9K6S2</accession>
<dbReference type="InterPro" id="IPR025799">
    <property type="entry name" value="Arg_MeTrfase"/>
</dbReference>
<dbReference type="PROSITE" id="PS51678">
    <property type="entry name" value="SAM_MT_PRMT"/>
    <property type="match status" value="1"/>
</dbReference>
<organism evidence="3 4">
    <name type="scientific">Paralvinella palmiformis</name>
    <dbReference type="NCBI Taxonomy" id="53620"/>
    <lineage>
        <taxon>Eukaryota</taxon>
        <taxon>Metazoa</taxon>
        <taxon>Spiralia</taxon>
        <taxon>Lophotrochozoa</taxon>
        <taxon>Annelida</taxon>
        <taxon>Polychaeta</taxon>
        <taxon>Sedentaria</taxon>
        <taxon>Canalipalpata</taxon>
        <taxon>Terebellida</taxon>
        <taxon>Terebelliformia</taxon>
        <taxon>Alvinellidae</taxon>
        <taxon>Paralvinella</taxon>
    </lineage>
</organism>
<dbReference type="Gene3D" id="3.40.50.150">
    <property type="entry name" value="Vaccinia Virus protein VP39"/>
    <property type="match status" value="2"/>
</dbReference>
<evidence type="ECO:0000313" key="4">
    <source>
        <dbReference type="Proteomes" id="UP001208570"/>
    </source>
</evidence>
<dbReference type="Gene3D" id="1.25.40.10">
    <property type="entry name" value="Tetratricopeptide repeat domain"/>
    <property type="match status" value="1"/>
</dbReference>
<dbReference type="InterPro" id="IPR029063">
    <property type="entry name" value="SAM-dependent_MTases_sf"/>
</dbReference>
<gene>
    <name evidence="3" type="ORF">LSH36_48g06031</name>
</gene>
<keyword evidence="4" id="KW-1185">Reference proteome</keyword>
<keyword evidence="2" id="KW-0808">Transferase</keyword>
<sequence length="759" mass="85187">MEQEKELQVATIALKKARECLENNNNGLAFANFLLVFKLAPQLQQSMKSQFLECMNQWCKILREAHRYEDLLQCLHEACSVLPDNPQVLNNMGTELFRLGFLDEAASYFRMSLQADSTFLLARSNLQNLCSHVVELWHFRMLNDRKRNEAFKIAITMAVSAGYSDVLDIGSGTGLLSMFAAGAGAQSVYGCEMSKVMYDISSECVAFNHLSDQVHLIHKKSTELSIHDDLPERVSLLVTETFDAGLLGEHVISTLDHAWHHLLMNTESKKCRVIPEAATVYVCAIESDWLRKRHSEQDGEPYTSYRLCDIPGGFRYLSDVNSVEKFYFDNPKAVEEYHSGFSHSHKLTLTSQGHLDAIVLWFELHLDESVSLTTDPSSESCWEQAVYPVLPSHIEGLCNSFTISPQDKLLLDIQCRDNALHIVPVKLLRHSSITQEGLFTPDENKSLDSSSCDAPLTDLHFTLSTEEISSLNDLTWNQMNCQALEEATADFKEMATFTVLFITHDISLLPLQALRLGAGAVCVVSKNPTLQRILTAIAAENSMPTDRLEFLRCVEDVEGKWDILIADVLECSGSLHPQILEEIALCRMTCLSSKHFIIPQCVHVYGVLVESQALLQDSCVISKVNTLELEIGKFINDFQMTHHVDIHLSTLKHQKLSVPFKMFTFNFAEPLNENSSLDMTFLHQEHSLPVIPSETGIVAGVLYWFDLMLSPSIHYSTLDSSSHVHQAASIQKEPYPVNAGSEITVKALCKNSCFDMAVL</sequence>
<dbReference type="PANTHER" id="PTHR11006">
    <property type="entry name" value="PROTEIN ARGININE N-METHYLTRANSFERASE"/>
    <property type="match status" value="1"/>
</dbReference>
<dbReference type="SUPFAM" id="SSF48452">
    <property type="entry name" value="TPR-like"/>
    <property type="match status" value="1"/>
</dbReference>
<reference evidence="3" key="1">
    <citation type="journal article" date="2023" name="Mol. Biol. Evol.">
        <title>Third-Generation Sequencing Reveals the Adaptive Role of the Epigenome in Three Deep-Sea Polychaetes.</title>
        <authorList>
            <person name="Perez M."/>
            <person name="Aroh O."/>
            <person name="Sun Y."/>
            <person name="Lan Y."/>
            <person name="Juniper S.K."/>
            <person name="Young C.R."/>
            <person name="Angers B."/>
            <person name="Qian P.Y."/>
        </authorList>
    </citation>
    <scope>NUCLEOTIDE SEQUENCE</scope>
    <source>
        <strain evidence="3">P08H-3</strain>
    </source>
</reference>
<protein>
    <submittedName>
        <fullName evidence="3">Uncharacterized protein</fullName>
    </submittedName>
</protein>
<dbReference type="AlphaFoldDB" id="A0AAD9K6S2"/>
<keyword evidence="1 2" id="KW-0949">S-adenosyl-L-methionine</keyword>
<dbReference type="GO" id="GO:0005634">
    <property type="term" value="C:nucleus"/>
    <property type="evidence" value="ECO:0007669"/>
    <property type="project" value="TreeGrafter"/>
</dbReference>
<dbReference type="PANTHER" id="PTHR11006:SF60">
    <property type="entry name" value="PROTEIN ARGININE N-METHYLTRANSFERASE 9"/>
    <property type="match status" value="1"/>
</dbReference>
<evidence type="ECO:0000256" key="2">
    <source>
        <dbReference type="PROSITE-ProRule" id="PRU01015"/>
    </source>
</evidence>
<dbReference type="GO" id="GO:0042054">
    <property type="term" value="F:histone methyltransferase activity"/>
    <property type="evidence" value="ECO:0007669"/>
    <property type="project" value="TreeGrafter"/>
</dbReference>
<dbReference type="Gene3D" id="2.70.160.11">
    <property type="entry name" value="Hnrnp arginine n-methyltransferase1"/>
    <property type="match status" value="2"/>
</dbReference>
<dbReference type="Proteomes" id="UP001208570">
    <property type="component" value="Unassembled WGS sequence"/>
</dbReference>
<name>A0AAD9K6S2_9ANNE</name>
<dbReference type="GO" id="GO:0016274">
    <property type="term" value="F:protein-arginine N-methyltransferase activity"/>
    <property type="evidence" value="ECO:0007669"/>
    <property type="project" value="InterPro"/>
</dbReference>
<dbReference type="SUPFAM" id="SSF53335">
    <property type="entry name" value="S-adenosyl-L-methionine-dependent methyltransferases"/>
    <property type="match status" value="2"/>
</dbReference>
<keyword evidence="2" id="KW-0489">Methyltransferase</keyword>
<dbReference type="InterPro" id="IPR011990">
    <property type="entry name" value="TPR-like_helical_dom_sf"/>
</dbReference>
<dbReference type="EMBL" id="JAODUP010000048">
    <property type="protein sequence ID" value="KAK2165591.1"/>
    <property type="molecule type" value="Genomic_DNA"/>
</dbReference>
<proteinExistence type="predicted"/>
<comment type="caution">
    <text evidence="3">The sequence shown here is derived from an EMBL/GenBank/DDBJ whole genome shotgun (WGS) entry which is preliminary data.</text>
</comment>